<dbReference type="SUPFAM" id="SSF56112">
    <property type="entry name" value="Protein kinase-like (PK-like)"/>
    <property type="match status" value="1"/>
</dbReference>
<feature type="compositionally biased region" description="Low complexity" evidence="1">
    <location>
        <begin position="1"/>
        <end position="24"/>
    </location>
</feature>
<dbReference type="Pfam" id="PF01636">
    <property type="entry name" value="APH"/>
    <property type="match status" value="1"/>
</dbReference>
<dbReference type="Proteomes" id="UP000727056">
    <property type="component" value="Unassembled WGS sequence"/>
</dbReference>
<evidence type="ECO:0000313" key="3">
    <source>
        <dbReference type="EMBL" id="NJQ15055.1"/>
    </source>
</evidence>
<feature type="region of interest" description="Disordered" evidence="1">
    <location>
        <begin position="1"/>
        <end position="25"/>
    </location>
</feature>
<dbReference type="Gene3D" id="3.90.1200.10">
    <property type="match status" value="1"/>
</dbReference>
<organism evidence="3 4">
    <name type="scientific">Streptomyces bohaiensis</name>
    <dbReference type="NCBI Taxonomy" id="1431344"/>
    <lineage>
        <taxon>Bacteria</taxon>
        <taxon>Bacillati</taxon>
        <taxon>Actinomycetota</taxon>
        <taxon>Actinomycetes</taxon>
        <taxon>Kitasatosporales</taxon>
        <taxon>Streptomycetaceae</taxon>
        <taxon>Streptomyces</taxon>
    </lineage>
</organism>
<dbReference type="PANTHER" id="PTHR21310">
    <property type="entry name" value="AMINOGLYCOSIDE PHOSPHOTRANSFERASE-RELATED-RELATED"/>
    <property type="match status" value="1"/>
</dbReference>
<dbReference type="RefSeq" id="WP_168087838.1">
    <property type="nucleotide sequence ID" value="NZ_BHZH01000078.1"/>
</dbReference>
<accession>A0ABX1CBN1</accession>
<dbReference type="InterPro" id="IPR051678">
    <property type="entry name" value="AGP_Transferase"/>
</dbReference>
<gene>
    <name evidence="3" type="ORF">HCN52_08860</name>
</gene>
<keyword evidence="4" id="KW-1185">Reference proteome</keyword>
<dbReference type="InterPro" id="IPR011009">
    <property type="entry name" value="Kinase-like_dom_sf"/>
</dbReference>
<feature type="domain" description="Aminoglycoside phosphotransferase" evidence="2">
    <location>
        <begin position="22"/>
        <end position="217"/>
    </location>
</feature>
<sequence length="274" mass="29937">MRGARSRSGCRSTRSTPTRTTPGWRPRELLRQEARVYRHLASSAVPVPRLVDLLHLELDVLVCEFMEADGTVARSQELGGIIAALHQLPAPGGLPLEHGPDAFPSVLAERIARRWSTLDVPATPRQELPTAPHPALLTAAPPDLTTPSLLHLDVRASNTIVRDGRITALVDWSNSLIGDPALELARIHENARLPENGIDFPDLLRGYAAVRPLPRRTAECWRLYLLDAAVMLAVVFTSEAPDAERGPLLVRRVAELAGADLARVVHPALRTAML</sequence>
<dbReference type="PANTHER" id="PTHR21310:SF40">
    <property type="entry name" value="AMINOGLYCOSIDE PHOSPHOTRANSFERASE DOMAIN-CONTAINING PROTEIN-RELATED"/>
    <property type="match status" value="1"/>
</dbReference>
<reference evidence="3 4" key="1">
    <citation type="submission" date="2020-03" db="EMBL/GenBank/DDBJ databases">
        <title>Draft genome of Streptomyces sp. ventii, isolated from the Axial Seamount in the Pacific Ocean, and resequencing of the two type strains Streptomyces lonarensis strain NCL 716 and Streptomyces bohaiensis strain 11A07.</title>
        <authorList>
            <person name="Loughran R.M."/>
            <person name="Pfannmuller K.M."/>
            <person name="Wasson B.J."/>
            <person name="Deadmond M.C."/>
            <person name="Paddock B.E."/>
            <person name="Koyack M.J."/>
            <person name="Gallegos D.A."/>
            <person name="Mitchell E.A."/>
            <person name="Ushijima B."/>
            <person name="Saw J.H."/>
            <person name="Mcphail K.L."/>
            <person name="Videau P."/>
        </authorList>
    </citation>
    <scope>NUCLEOTIDE SEQUENCE [LARGE SCALE GENOMIC DNA]</scope>
    <source>
        <strain evidence="3 4">11A07</strain>
    </source>
</reference>
<dbReference type="InterPro" id="IPR002575">
    <property type="entry name" value="Aminoglycoside_PTrfase"/>
</dbReference>
<comment type="caution">
    <text evidence="3">The sequence shown here is derived from an EMBL/GenBank/DDBJ whole genome shotgun (WGS) entry which is preliminary data.</text>
</comment>
<evidence type="ECO:0000256" key="1">
    <source>
        <dbReference type="SAM" id="MobiDB-lite"/>
    </source>
</evidence>
<evidence type="ECO:0000313" key="4">
    <source>
        <dbReference type="Proteomes" id="UP000727056"/>
    </source>
</evidence>
<name>A0ABX1CBN1_9ACTN</name>
<protein>
    <submittedName>
        <fullName evidence="3">Phosphotransferase</fullName>
    </submittedName>
</protein>
<dbReference type="EMBL" id="JAAVJC010000050">
    <property type="protein sequence ID" value="NJQ15055.1"/>
    <property type="molecule type" value="Genomic_DNA"/>
</dbReference>
<proteinExistence type="predicted"/>
<evidence type="ECO:0000259" key="2">
    <source>
        <dbReference type="Pfam" id="PF01636"/>
    </source>
</evidence>